<reference evidence="2" key="1">
    <citation type="submission" date="2017-12" db="EMBL/GenBank/DDBJ databases">
        <authorList>
            <person name="Diaz M."/>
        </authorList>
    </citation>
    <scope>NUCLEOTIDE SEQUENCE [LARGE SCALE GENOMIC DNA]</scope>
    <source>
        <strain evidence="2">FI11154</strain>
    </source>
</reference>
<gene>
    <name evidence="1" type="ORF">OHAE_3036</name>
</gene>
<organism evidence="1 2">
    <name type="scientific">Ochrobactrum soli</name>
    <dbReference type="NCBI Taxonomy" id="2448455"/>
    <lineage>
        <taxon>Bacteria</taxon>
        <taxon>Pseudomonadati</taxon>
        <taxon>Pseudomonadota</taxon>
        <taxon>Alphaproteobacteria</taxon>
        <taxon>Hyphomicrobiales</taxon>
        <taxon>Brucellaceae</taxon>
        <taxon>Brucella/Ochrobactrum group</taxon>
        <taxon>Ochrobactrum</taxon>
    </lineage>
</organism>
<dbReference type="AlphaFoldDB" id="A0A2P9HG81"/>
<proteinExistence type="predicted"/>
<name>A0A2P9HG81_9HYPH</name>
<protein>
    <submittedName>
        <fullName evidence="1">Uncharacterized protein</fullName>
    </submittedName>
</protein>
<dbReference type="EMBL" id="OOFM01000004">
    <property type="protein sequence ID" value="SPL63104.1"/>
    <property type="molecule type" value="Genomic_DNA"/>
</dbReference>
<sequence>MAPSANSTNPGFVEHNGAYDQCDGAKGDHAESYALVSELLI</sequence>
<accession>A0A2P9HG81</accession>
<dbReference type="Proteomes" id="UP000246073">
    <property type="component" value="Unassembled WGS sequence"/>
</dbReference>
<evidence type="ECO:0000313" key="1">
    <source>
        <dbReference type="EMBL" id="SPL63104.1"/>
    </source>
</evidence>
<evidence type="ECO:0000313" key="2">
    <source>
        <dbReference type="Proteomes" id="UP000246073"/>
    </source>
</evidence>